<dbReference type="KEGG" id="pif:PITG_11864"/>
<accession>D0NHF2</accession>
<dbReference type="InParanoid" id="D0NHF2"/>
<keyword evidence="2" id="KW-1185">Reference proteome</keyword>
<dbReference type="GeneID" id="9470873"/>
<dbReference type="VEuPathDB" id="FungiDB:PITG_11864"/>
<name>D0NHF2_PHYIT</name>
<organism evidence="1 2">
    <name type="scientific">Phytophthora infestans (strain T30-4)</name>
    <name type="common">Potato late blight agent</name>
    <dbReference type="NCBI Taxonomy" id="403677"/>
    <lineage>
        <taxon>Eukaryota</taxon>
        <taxon>Sar</taxon>
        <taxon>Stramenopiles</taxon>
        <taxon>Oomycota</taxon>
        <taxon>Peronosporomycetes</taxon>
        <taxon>Peronosporales</taxon>
        <taxon>Peronosporaceae</taxon>
        <taxon>Phytophthora</taxon>
    </lineage>
</organism>
<dbReference type="Proteomes" id="UP000006643">
    <property type="component" value="Unassembled WGS sequence"/>
</dbReference>
<dbReference type="EMBL" id="DS028138">
    <property type="protein sequence ID" value="EEY58877.1"/>
    <property type="molecule type" value="Genomic_DNA"/>
</dbReference>
<proteinExistence type="predicted"/>
<evidence type="ECO:0000313" key="2">
    <source>
        <dbReference type="Proteomes" id="UP000006643"/>
    </source>
</evidence>
<protein>
    <submittedName>
        <fullName evidence="1">Uncharacterized protein</fullName>
    </submittedName>
</protein>
<gene>
    <name evidence="1" type="ORF">PITG_11864</name>
</gene>
<evidence type="ECO:0000313" key="1">
    <source>
        <dbReference type="EMBL" id="EEY58877.1"/>
    </source>
</evidence>
<reference evidence="2" key="1">
    <citation type="journal article" date="2009" name="Nature">
        <title>Genome sequence and analysis of the Irish potato famine pathogen Phytophthora infestans.</title>
        <authorList>
            <consortium name="The Broad Institute Genome Sequencing Platform"/>
            <person name="Haas B.J."/>
            <person name="Kamoun S."/>
            <person name="Zody M.C."/>
            <person name="Jiang R.H."/>
            <person name="Handsaker R.E."/>
            <person name="Cano L.M."/>
            <person name="Grabherr M."/>
            <person name="Kodira C.D."/>
            <person name="Raffaele S."/>
            <person name="Torto-Alalibo T."/>
            <person name="Bozkurt T.O."/>
            <person name="Ah-Fong A.M."/>
            <person name="Alvarado L."/>
            <person name="Anderson V.L."/>
            <person name="Armstrong M.R."/>
            <person name="Avrova A."/>
            <person name="Baxter L."/>
            <person name="Beynon J."/>
            <person name="Boevink P.C."/>
            <person name="Bollmann S.R."/>
            <person name="Bos J.I."/>
            <person name="Bulone V."/>
            <person name="Cai G."/>
            <person name="Cakir C."/>
            <person name="Carrington J.C."/>
            <person name="Chawner M."/>
            <person name="Conti L."/>
            <person name="Costanzo S."/>
            <person name="Ewan R."/>
            <person name="Fahlgren N."/>
            <person name="Fischbach M.A."/>
            <person name="Fugelstad J."/>
            <person name="Gilroy E.M."/>
            <person name="Gnerre S."/>
            <person name="Green P.J."/>
            <person name="Grenville-Briggs L.J."/>
            <person name="Griffith J."/>
            <person name="Grunwald N.J."/>
            <person name="Horn K."/>
            <person name="Horner N.R."/>
            <person name="Hu C.H."/>
            <person name="Huitema E."/>
            <person name="Jeong D.H."/>
            <person name="Jones A.M."/>
            <person name="Jones J.D."/>
            <person name="Jones R.W."/>
            <person name="Karlsson E.K."/>
            <person name="Kunjeti S.G."/>
            <person name="Lamour K."/>
            <person name="Liu Z."/>
            <person name="Ma L."/>
            <person name="Maclean D."/>
            <person name="Chibucos M.C."/>
            <person name="McDonald H."/>
            <person name="McWalters J."/>
            <person name="Meijer H.J."/>
            <person name="Morgan W."/>
            <person name="Morris P.F."/>
            <person name="Munro C.A."/>
            <person name="O'Neill K."/>
            <person name="Ospina-Giraldo M."/>
            <person name="Pinzon A."/>
            <person name="Pritchard L."/>
            <person name="Ramsahoye B."/>
            <person name="Ren Q."/>
            <person name="Restrepo S."/>
            <person name="Roy S."/>
            <person name="Sadanandom A."/>
            <person name="Savidor A."/>
            <person name="Schornack S."/>
            <person name="Schwartz D.C."/>
            <person name="Schumann U.D."/>
            <person name="Schwessinger B."/>
            <person name="Seyer L."/>
            <person name="Sharpe T."/>
            <person name="Silvar C."/>
            <person name="Song J."/>
            <person name="Studholme D.J."/>
            <person name="Sykes S."/>
            <person name="Thines M."/>
            <person name="van de Vondervoort P.J."/>
            <person name="Phuntumart V."/>
            <person name="Wawra S."/>
            <person name="Weide R."/>
            <person name="Win J."/>
            <person name="Young C."/>
            <person name="Zhou S."/>
            <person name="Fry W."/>
            <person name="Meyers B.C."/>
            <person name="van West P."/>
            <person name="Ristaino J."/>
            <person name="Govers F."/>
            <person name="Birch P.R."/>
            <person name="Whisson S.C."/>
            <person name="Judelson H.S."/>
            <person name="Nusbaum C."/>
        </authorList>
    </citation>
    <scope>NUCLEOTIDE SEQUENCE [LARGE SCALE GENOMIC DNA]</scope>
    <source>
        <strain evidence="2">T30-4</strain>
    </source>
</reference>
<dbReference type="AlphaFoldDB" id="D0NHF2"/>
<dbReference type="RefSeq" id="XP_002901350.1">
    <property type="nucleotide sequence ID" value="XM_002901304.1"/>
</dbReference>
<dbReference type="OrthoDB" id="119991at2759"/>
<dbReference type="HOGENOM" id="CLU_2611208_0_0_1"/>
<sequence>MSLVTLKRKDGGALSYSALSTHRAGLFNLFRDFSKTLETELTTYIKGLKRKLAKDASNGVSEIKTGKDSLMLDLYRFMQ</sequence>